<reference evidence="2 3" key="1">
    <citation type="journal article" date="2024" name="Front Chem Biol">
        <title>Unveiling the potential of Daldinia eschscholtzii MFLUCC 19-0629 through bioactivity and bioinformatics studies for enhanced sustainable agriculture production.</title>
        <authorList>
            <person name="Brooks S."/>
            <person name="Weaver J.A."/>
            <person name="Klomchit A."/>
            <person name="Alharthi S.A."/>
            <person name="Onlamun T."/>
            <person name="Nurani R."/>
            <person name="Vong T.K."/>
            <person name="Alberti F."/>
            <person name="Greco C."/>
        </authorList>
    </citation>
    <scope>NUCLEOTIDE SEQUENCE [LARGE SCALE GENOMIC DNA]</scope>
    <source>
        <strain evidence="2">MFLUCC 19-0629</strain>
    </source>
</reference>
<dbReference type="Pfam" id="PF20150">
    <property type="entry name" value="2EXR"/>
    <property type="match status" value="1"/>
</dbReference>
<dbReference type="PANTHER" id="PTHR35910">
    <property type="entry name" value="2EXR DOMAIN-CONTAINING PROTEIN"/>
    <property type="match status" value="1"/>
</dbReference>
<keyword evidence="3" id="KW-1185">Reference proteome</keyword>
<dbReference type="InterPro" id="IPR045518">
    <property type="entry name" value="2EXR"/>
</dbReference>
<dbReference type="Proteomes" id="UP001369815">
    <property type="component" value="Unassembled WGS sequence"/>
</dbReference>
<protein>
    <recommendedName>
        <fullName evidence="1">2EXR domain-containing protein</fullName>
    </recommendedName>
</protein>
<sequence>MGVPQGTQAGQVISTLIGSKWWKSITNFWIGRKDMASESSASQSQLSPAGFTFFSSLPPELRFKIWGETFHPRVVAVHSQRDANDICAQPRWVSNSDNPAVLFACSESRALALEHFTVLLPVFKSKPGTVIPRYLYFSPGSDLLAFIGEVDYVRLSDIFRTIQQLDPAHRGLRRVGLSLGCWVHNFTSPTLKIWEDALFAELEDLVLIMYDEQRPPADFRRGEAGLEPARGMDSLARILETYLRPISNFGNFRIMNLAFHRSPALLHNIPSAVAS</sequence>
<name>A0AAX6MGU3_9PEZI</name>
<comment type="caution">
    <text evidence="2">The sequence shown here is derived from an EMBL/GenBank/DDBJ whole genome shotgun (WGS) entry which is preliminary data.</text>
</comment>
<dbReference type="PANTHER" id="PTHR35910:SF6">
    <property type="entry name" value="2EXR DOMAIN-CONTAINING PROTEIN"/>
    <property type="match status" value="1"/>
</dbReference>
<evidence type="ECO:0000313" key="3">
    <source>
        <dbReference type="Proteomes" id="UP001369815"/>
    </source>
</evidence>
<feature type="domain" description="2EXR" evidence="1">
    <location>
        <begin position="51"/>
        <end position="144"/>
    </location>
</feature>
<accession>A0AAX6MGU3</accession>
<proteinExistence type="predicted"/>
<dbReference type="EMBL" id="JBANMG010000006">
    <property type="protein sequence ID" value="KAK6951666.1"/>
    <property type="molecule type" value="Genomic_DNA"/>
</dbReference>
<dbReference type="AlphaFoldDB" id="A0AAX6MGU3"/>
<gene>
    <name evidence="2" type="ORF">Daesc_006189</name>
</gene>
<evidence type="ECO:0000313" key="2">
    <source>
        <dbReference type="EMBL" id="KAK6951666.1"/>
    </source>
</evidence>
<organism evidence="2 3">
    <name type="scientific">Daldinia eschscholtzii</name>
    <dbReference type="NCBI Taxonomy" id="292717"/>
    <lineage>
        <taxon>Eukaryota</taxon>
        <taxon>Fungi</taxon>
        <taxon>Dikarya</taxon>
        <taxon>Ascomycota</taxon>
        <taxon>Pezizomycotina</taxon>
        <taxon>Sordariomycetes</taxon>
        <taxon>Xylariomycetidae</taxon>
        <taxon>Xylariales</taxon>
        <taxon>Hypoxylaceae</taxon>
        <taxon>Daldinia</taxon>
    </lineage>
</organism>
<evidence type="ECO:0000259" key="1">
    <source>
        <dbReference type="Pfam" id="PF20150"/>
    </source>
</evidence>